<dbReference type="EMBL" id="NEDP02005529">
    <property type="protein sequence ID" value="OWF39376.1"/>
    <property type="molecule type" value="Genomic_DNA"/>
</dbReference>
<dbReference type="PANTHER" id="PTHR23060:SF3">
    <property type="entry name" value="TESTIS EXPRESSED 14, INTERCELLULAR BRIDGE FORMING FACTOR"/>
    <property type="match status" value="1"/>
</dbReference>
<dbReference type="Gene3D" id="1.10.510.10">
    <property type="entry name" value="Transferase(Phosphotransferase) domain 1"/>
    <property type="match status" value="1"/>
</dbReference>
<feature type="compositionally biased region" description="Polar residues" evidence="2">
    <location>
        <begin position="642"/>
        <end position="659"/>
    </location>
</feature>
<dbReference type="PROSITE" id="PS50088">
    <property type="entry name" value="ANK_REPEAT"/>
    <property type="match status" value="2"/>
</dbReference>
<accession>A0A210PSF7</accession>
<dbReference type="GO" id="GO:0045171">
    <property type="term" value="C:intercellular bridge"/>
    <property type="evidence" value="ECO:0007669"/>
    <property type="project" value="TreeGrafter"/>
</dbReference>
<protein>
    <submittedName>
        <fullName evidence="4">Inactive serine/threonine-protein kinase TEX14</fullName>
    </submittedName>
</protein>
<reference evidence="4 5" key="1">
    <citation type="journal article" date="2017" name="Nat. Ecol. Evol.">
        <title>Scallop genome provides insights into evolution of bilaterian karyotype and development.</title>
        <authorList>
            <person name="Wang S."/>
            <person name="Zhang J."/>
            <person name="Jiao W."/>
            <person name="Li J."/>
            <person name="Xun X."/>
            <person name="Sun Y."/>
            <person name="Guo X."/>
            <person name="Huan P."/>
            <person name="Dong B."/>
            <person name="Zhang L."/>
            <person name="Hu X."/>
            <person name="Sun X."/>
            <person name="Wang J."/>
            <person name="Zhao C."/>
            <person name="Wang Y."/>
            <person name="Wang D."/>
            <person name="Huang X."/>
            <person name="Wang R."/>
            <person name="Lv J."/>
            <person name="Li Y."/>
            <person name="Zhang Z."/>
            <person name="Liu B."/>
            <person name="Lu W."/>
            <person name="Hui Y."/>
            <person name="Liang J."/>
            <person name="Zhou Z."/>
            <person name="Hou R."/>
            <person name="Li X."/>
            <person name="Liu Y."/>
            <person name="Li H."/>
            <person name="Ning X."/>
            <person name="Lin Y."/>
            <person name="Zhao L."/>
            <person name="Xing Q."/>
            <person name="Dou J."/>
            <person name="Li Y."/>
            <person name="Mao J."/>
            <person name="Guo H."/>
            <person name="Dou H."/>
            <person name="Li T."/>
            <person name="Mu C."/>
            <person name="Jiang W."/>
            <person name="Fu Q."/>
            <person name="Fu X."/>
            <person name="Miao Y."/>
            <person name="Liu J."/>
            <person name="Yu Q."/>
            <person name="Li R."/>
            <person name="Liao H."/>
            <person name="Li X."/>
            <person name="Kong Y."/>
            <person name="Jiang Z."/>
            <person name="Chourrout D."/>
            <person name="Li R."/>
            <person name="Bao Z."/>
        </authorList>
    </citation>
    <scope>NUCLEOTIDE SEQUENCE [LARGE SCALE GENOMIC DNA]</scope>
    <source>
        <strain evidence="4 5">PY_sf001</strain>
    </source>
</reference>
<dbReference type="SMART" id="SM00248">
    <property type="entry name" value="ANK"/>
    <property type="match status" value="3"/>
</dbReference>
<dbReference type="InterPro" id="IPR011009">
    <property type="entry name" value="Kinase-like_dom_sf"/>
</dbReference>
<evidence type="ECO:0000259" key="3">
    <source>
        <dbReference type="PROSITE" id="PS50011"/>
    </source>
</evidence>
<keyword evidence="4" id="KW-0808">Transferase</keyword>
<dbReference type="Pfam" id="PF12796">
    <property type="entry name" value="Ank_2"/>
    <property type="match status" value="1"/>
</dbReference>
<dbReference type="Gene3D" id="3.30.200.20">
    <property type="entry name" value="Phosphorylase Kinase, domain 1"/>
    <property type="match status" value="1"/>
</dbReference>
<dbReference type="GO" id="GO:0007140">
    <property type="term" value="P:male meiotic nuclear division"/>
    <property type="evidence" value="ECO:0007669"/>
    <property type="project" value="InterPro"/>
</dbReference>
<dbReference type="InterPro" id="IPR002110">
    <property type="entry name" value="Ankyrin_rpt"/>
</dbReference>
<evidence type="ECO:0000256" key="2">
    <source>
        <dbReference type="SAM" id="MobiDB-lite"/>
    </source>
</evidence>
<dbReference type="PROSITE" id="PS50011">
    <property type="entry name" value="PROTEIN_KINASE_DOM"/>
    <property type="match status" value="1"/>
</dbReference>
<keyword evidence="5" id="KW-1185">Reference proteome</keyword>
<evidence type="ECO:0000313" key="5">
    <source>
        <dbReference type="Proteomes" id="UP000242188"/>
    </source>
</evidence>
<feature type="region of interest" description="Disordered" evidence="2">
    <location>
        <begin position="775"/>
        <end position="823"/>
    </location>
</feature>
<dbReference type="GO" id="GO:0000776">
    <property type="term" value="C:kinetochore"/>
    <property type="evidence" value="ECO:0007669"/>
    <property type="project" value="TreeGrafter"/>
</dbReference>
<feature type="compositionally biased region" description="Polar residues" evidence="2">
    <location>
        <begin position="892"/>
        <end position="905"/>
    </location>
</feature>
<evidence type="ECO:0000313" key="4">
    <source>
        <dbReference type="EMBL" id="OWF39376.1"/>
    </source>
</evidence>
<dbReference type="PANTHER" id="PTHR23060">
    <property type="entry name" value="TESTIS EXPRESSED GENE 14"/>
    <property type="match status" value="1"/>
</dbReference>
<dbReference type="GO" id="GO:0005524">
    <property type="term" value="F:ATP binding"/>
    <property type="evidence" value="ECO:0007669"/>
    <property type="project" value="InterPro"/>
</dbReference>
<feature type="compositionally biased region" description="Basic and acidic residues" evidence="2">
    <location>
        <begin position="533"/>
        <end position="547"/>
    </location>
</feature>
<dbReference type="SUPFAM" id="SSF48403">
    <property type="entry name" value="Ankyrin repeat"/>
    <property type="match status" value="1"/>
</dbReference>
<dbReference type="InterPro" id="IPR039339">
    <property type="entry name" value="Tex14"/>
</dbReference>
<feature type="compositionally biased region" description="Low complexity" evidence="2">
    <location>
        <begin position="731"/>
        <end position="755"/>
    </location>
</feature>
<dbReference type="GO" id="GO:0051306">
    <property type="term" value="P:mitotic sister chromatid separation"/>
    <property type="evidence" value="ECO:0007669"/>
    <property type="project" value="InterPro"/>
</dbReference>
<organism evidence="4 5">
    <name type="scientific">Mizuhopecten yessoensis</name>
    <name type="common">Japanese scallop</name>
    <name type="synonym">Patinopecten yessoensis</name>
    <dbReference type="NCBI Taxonomy" id="6573"/>
    <lineage>
        <taxon>Eukaryota</taxon>
        <taxon>Metazoa</taxon>
        <taxon>Spiralia</taxon>
        <taxon>Lophotrochozoa</taxon>
        <taxon>Mollusca</taxon>
        <taxon>Bivalvia</taxon>
        <taxon>Autobranchia</taxon>
        <taxon>Pteriomorphia</taxon>
        <taxon>Pectinida</taxon>
        <taxon>Pectinoidea</taxon>
        <taxon>Pectinidae</taxon>
        <taxon>Mizuhopecten</taxon>
    </lineage>
</organism>
<feature type="region of interest" description="Disordered" evidence="2">
    <location>
        <begin position="889"/>
        <end position="913"/>
    </location>
</feature>
<dbReference type="InterPro" id="IPR036770">
    <property type="entry name" value="Ankyrin_rpt-contain_sf"/>
</dbReference>
<dbReference type="GO" id="GO:0007094">
    <property type="term" value="P:mitotic spindle assembly checkpoint signaling"/>
    <property type="evidence" value="ECO:0007669"/>
    <property type="project" value="InterPro"/>
</dbReference>
<dbReference type="Proteomes" id="UP000242188">
    <property type="component" value="Unassembled WGS sequence"/>
</dbReference>
<keyword evidence="4" id="KW-0418">Kinase</keyword>
<dbReference type="InterPro" id="IPR001245">
    <property type="entry name" value="Ser-Thr/Tyr_kinase_cat_dom"/>
</dbReference>
<dbReference type="GO" id="GO:0043063">
    <property type="term" value="P:intercellular bridge organization"/>
    <property type="evidence" value="ECO:0007669"/>
    <property type="project" value="InterPro"/>
</dbReference>
<dbReference type="InterPro" id="IPR000719">
    <property type="entry name" value="Prot_kinase_dom"/>
</dbReference>
<feature type="compositionally biased region" description="Low complexity" evidence="2">
    <location>
        <begin position="809"/>
        <end position="820"/>
    </location>
</feature>
<dbReference type="Gene3D" id="1.25.40.20">
    <property type="entry name" value="Ankyrin repeat-containing domain"/>
    <property type="match status" value="1"/>
</dbReference>
<dbReference type="AlphaFoldDB" id="A0A210PSF7"/>
<feature type="repeat" description="ANK" evidence="1">
    <location>
        <begin position="87"/>
        <end position="119"/>
    </location>
</feature>
<dbReference type="SUPFAM" id="SSF56112">
    <property type="entry name" value="Protein kinase-like (PK-like)"/>
    <property type="match status" value="1"/>
</dbReference>
<dbReference type="Pfam" id="PF07714">
    <property type="entry name" value="PK_Tyr_Ser-Thr"/>
    <property type="match status" value="1"/>
</dbReference>
<gene>
    <name evidence="4" type="ORF">KP79_PYT05284</name>
</gene>
<comment type="caution">
    <text evidence="4">The sequence shown here is derived from an EMBL/GenBank/DDBJ whole genome shotgun (WGS) entry which is preliminary data.</text>
</comment>
<dbReference type="OrthoDB" id="5962695at2759"/>
<feature type="compositionally biased region" description="Polar residues" evidence="2">
    <location>
        <begin position="506"/>
        <end position="531"/>
    </location>
</feature>
<keyword evidence="1" id="KW-0040">ANK repeat</keyword>
<evidence type="ECO:0000256" key="1">
    <source>
        <dbReference type="PROSITE-ProRule" id="PRU00023"/>
    </source>
</evidence>
<feature type="region of interest" description="Disordered" evidence="2">
    <location>
        <begin position="506"/>
        <end position="599"/>
    </location>
</feature>
<dbReference type="PROSITE" id="PS50297">
    <property type="entry name" value="ANK_REP_REGION"/>
    <property type="match status" value="2"/>
</dbReference>
<sequence>MATASPQIRNFRIGRMEQSDTLGIDYHDAARNGNKKKLKKIIGRGIQIDYPNDQGQSPLFIACFENEPSACDLLLSNGANPNERSNAGTTPVHMAAYSGNVKLLSDVLAAGGDLRFHDNLGRTTKDWALCQPEPKRRMKMLEFLEKTKLFALTTSGRDIRVGNKMSSHVHVNKNNSLMHIIKNKIKGGIDANIDQLKSSHSMGFGKVYLDGDSSSGFMTSIPLISESCLRHNGDGLTFENGAFMVMESIHWQSTKVTAKRLHREAEAGGEVDLLITEAEFVGKLRHPDILLLMGICQTNNLDGLVLLFENVGVGSLYYQLHEKSERMSTNQIHEILVQICDGIIFLHDQDLLHCYITSHAVFLVSSHTAKLGNLEYAIERNKSEVGKRSLVISNKHQNAAYNWMAPEIINGSCPSAASDMYSFCAVMWESFENTIPWGKCDAATIRQKMFNDGEQLPLSSGRTPQLYLTLMEYGLQLDPQHRQLSFNHVRDILGLSTEKVKQYISNLSPKQQPLNGNRETITEQEISNSRQKSNRETGRVEGMHARDQTQQSSWKPQRPKSPPDGQKAKRHDQNQSSREKKHRNESSPAKAKVSPNKEYAYKSQDGVAFDIKNTHWDLQEEQNQHEYHYRVKVLPKKEKTHSPQQKYNQHQRQQISNQKHYGQDYHQQHEQQQQISDQKHYRQANHQQHEQQQLELYEKQRLHQGYDQQHDPKEYEQQTYDQQSYEKQDLQQTYNQHHHQQGYGQQQQHQQAYGKQHQRQMYDHMLYDEQCDVQTGQSQYEPESRCGKASPDKVTGNITSSESEESCNTQTSSSQDTEQQLNTSLAKPLATRFSYLQINQVRSPTGVSVKPASHSTAPFETIEKDTEKTLSNAGSVFALYNMDCFEGKESTPNRQPISKQNQHYSTMPRKRKRMGMTPEIKNDTKMLLKQPGSVRNLVDLYQHQESSHKLKQAVLHGNIKDCMDGDNCIYPSLDDSDIRSDKEIKSPNCNNHGMNQHNCSGVKPMRKMRNPSPAKKVDKAYHASSPVNDVMNSSSLTTVSPCDSGSAFCDNSSVGSELIEKWVAHELIKVRNSLSEEVFHALDIKENITSNARIRSPLFDDSQHYDSVPCKTKAKQGKKKGNKKTEVEEFYFDDELNQDLEEHSNIQLQSPLSSPPVSYGLKARKSSFIITPQTCNEFGETKLRDGTDYNQSLCIERYQQSAQPSQVTNTGNFSHERPAYVSTVTISSNLKDPEKHDITHTLTDLDNGATNTMYRKSIRASRVVSSLFGQ</sequence>
<dbReference type="GO" id="GO:0004672">
    <property type="term" value="F:protein kinase activity"/>
    <property type="evidence" value="ECO:0007669"/>
    <property type="project" value="InterPro"/>
</dbReference>
<feature type="domain" description="Protein kinase" evidence="3">
    <location>
        <begin position="193"/>
        <end position="504"/>
    </location>
</feature>
<dbReference type="GO" id="GO:0008608">
    <property type="term" value="P:attachment of spindle microtubules to kinetochore"/>
    <property type="evidence" value="ECO:0007669"/>
    <property type="project" value="InterPro"/>
</dbReference>
<proteinExistence type="predicted"/>
<feature type="region of interest" description="Disordered" evidence="2">
    <location>
        <begin position="704"/>
        <end position="759"/>
    </location>
</feature>
<name>A0A210PSF7_MIZYE</name>
<feature type="repeat" description="ANK" evidence="1">
    <location>
        <begin position="54"/>
        <end position="86"/>
    </location>
</feature>
<feature type="region of interest" description="Disordered" evidence="2">
    <location>
        <begin position="637"/>
        <end position="691"/>
    </location>
</feature>
<dbReference type="GO" id="GO:0030496">
    <property type="term" value="C:midbody"/>
    <property type="evidence" value="ECO:0007669"/>
    <property type="project" value="TreeGrafter"/>
</dbReference>